<dbReference type="PROSITE" id="PS00175">
    <property type="entry name" value="PG_MUTASE"/>
    <property type="match status" value="1"/>
</dbReference>
<comment type="caution">
    <text evidence="6">The sequence shown here is derived from an EMBL/GenBank/DDBJ whole genome shotgun (WGS) entry which is preliminary data.</text>
</comment>
<evidence type="ECO:0000256" key="5">
    <source>
        <dbReference type="PIRSR" id="PIRSR613078-2"/>
    </source>
</evidence>
<dbReference type="Gene3D" id="3.40.50.1240">
    <property type="entry name" value="Phosphoglycerate mutase-like"/>
    <property type="match status" value="1"/>
</dbReference>
<feature type="binding site" evidence="5">
    <location>
        <position position="82"/>
    </location>
    <ligand>
        <name>substrate</name>
    </ligand>
</feature>
<dbReference type="SUPFAM" id="SSF53254">
    <property type="entry name" value="Phosphoglycerate mutase-like"/>
    <property type="match status" value="1"/>
</dbReference>
<reference evidence="7" key="1">
    <citation type="submission" date="2016-08" db="EMBL/GenBank/DDBJ databases">
        <authorList>
            <person name="Tokovenko B."/>
            <person name="Kalinowski J."/>
        </authorList>
    </citation>
    <scope>NUCLEOTIDE SEQUENCE [LARGE SCALE GENOMIC DNA]</scope>
    <source>
        <strain evidence="7">UTMC102</strain>
    </source>
</reference>
<evidence type="ECO:0000313" key="7">
    <source>
        <dbReference type="Proteomes" id="UP000189004"/>
    </source>
</evidence>
<protein>
    <recommendedName>
        <fullName evidence="2">phosphoglycerate mutase (2,3-diphosphoglycerate-dependent)</fullName>
        <ecNumber evidence="2">5.4.2.11</ecNumber>
    </recommendedName>
</protein>
<evidence type="ECO:0000313" key="6">
    <source>
        <dbReference type="EMBL" id="OOC56614.1"/>
    </source>
</evidence>
<comment type="similarity">
    <text evidence="1">Belongs to the phosphoglycerate mutase family. BPG-dependent PGAM subfamily.</text>
</comment>
<dbReference type="InterPro" id="IPR029033">
    <property type="entry name" value="His_PPase_superfam"/>
</dbReference>
<dbReference type="Pfam" id="PF00300">
    <property type="entry name" value="His_Phos_1"/>
    <property type="match status" value="1"/>
</dbReference>
<accession>A0A1V3C755</accession>
<name>A0A1V3C755_9ACTN</name>
<keyword evidence="4" id="KW-0413">Isomerase</keyword>
<dbReference type="RefSeq" id="WP_077693766.1">
    <property type="nucleotide sequence ID" value="NZ_MCOK01000001.1"/>
</dbReference>
<sequence length="243" mass="26495">MRYRGPAELVVVRHGQSRVNAALAAAGPDGGRLDTDGLPARNADVDLTPLGESQARAVGSGWLAGLSAHRVPGVVFSSTYLRARRTAELALEAAGLGLTVHPDERLRDHDTGLFGFMTPAMVREYDPEEMPRRLADRMHHRPERGESLADVLLRLRSFLRDVCAEYPGERVLLFSHEPVVVLLRGALEGLPEEEVWRISREEPLGTASVSRWAADAAGDLRPDGYGVVAHLAGMGEGVRRVRT</sequence>
<dbReference type="OrthoDB" id="5449373at2"/>
<proteinExistence type="inferred from homology"/>
<dbReference type="EC" id="5.4.2.11" evidence="2"/>
<keyword evidence="7" id="KW-1185">Reference proteome</keyword>
<keyword evidence="3" id="KW-0324">Glycolysis</keyword>
<dbReference type="CDD" id="cd07067">
    <property type="entry name" value="HP_PGM_like"/>
    <property type="match status" value="1"/>
</dbReference>
<evidence type="ECO:0000256" key="2">
    <source>
        <dbReference type="ARBA" id="ARBA00012028"/>
    </source>
</evidence>
<gene>
    <name evidence="6" type="ORF">NOSIN_24595</name>
</gene>
<dbReference type="InterPro" id="IPR001345">
    <property type="entry name" value="PG/BPGM_mutase_AS"/>
</dbReference>
<dbReference type="STRING" id="501010.NOSIN_24595"/>
<organism evidence="6 7">
    <name type="scientific">Nocardiopsis sinuspersici</name>
    <dbReference type="NCBI Taxonomy" id="501010"/>
    <lineage>
        <taxon>Bacteria</taxon>
        <taxon>Bacillati</taxon>
        <taxon>Actinomycetota</taxon>
        <taxon>Actinomycetes</taxon>
        <taxon>Streptosporangiales</taxon>
        <taxon>Nocardiopsidaceae</taxon>
        <taxon>Nocardiopsis</taxon>
    </lineage>
</organism>
<evidence type="ECO:0000256" key="3">
    <source>
        <dbReference type="ARBA" id="ARBA00023152"/>
    </source>
</evidence>
<dbReference type="GO" id="GO:0006096">
    <property type="term" value="P:glycolytic process"/>
    <property type="evidence" value="ECO:0007669"/>
    <property type="project" value="UniProtKB-KW"/>
</dbReference>
<dbReference type="PANTHER" id="PTHR11931">
    <property type="entry name" value="PHOSPHOGLYCERATE MUTASE"/>
    <property type="match status" value="1"/>
</dbReference>
<feature type="binding site" evidence="5">
    <location>
        <begin position="13"/>
        <end position="20"/>
    </location>
    <ligand>
        <name>substrate</name>
    </ligand>
</feature>
<dbReference type="AlphaFoldDB" id="A0A1V3C755"/>
<dbReference type="InterPro" id="IPR013078">
    <property type="entry name" value="His_Pase_superF_clade-1"/>
</dbReference>
<dbReference type="InterPro" id="IPR005952">
    <property type="entry name" value="Phosphogly_mut1"/>
</dbReference>
<evidence type="ECO:0000256" key="1">
    <source>
        <dbReference type="ARBA" id="ARBA00006717"/>
    </source>
</evidence>
<dbReference type="Proteomes" id="UP000189004">
    <property type="component" value="Unassembled WGS sequence"/>
</dbReference>
<evidence type="ECO:0000256" key="4">
    <source>
        <dbReference type="ARBA" id="ARBA00023235"/>
    </source>
</evidence>
<dbReference type="EMBL" id="MCOK01000001">
    <property type="protein sequence ID" value="OOC56614.1"/>
    <property type="molecule type" value="Genomic_DNA"/>
</dbReference>
<dbReference type="GO" id="GO:0004619">
    <property type="term" value="F:phosphoglycerate mutase activity"/>
    <property type="evidence" value="ECO:0007669"/>
    <property type="project" value="UniProtKB-EC"/>
</dbReference>
<dbReference type="SMART" id="SM00855">
    <property type="entry name" value="PGAM"/>
    <property type="match status" value="1"/>
</dbReference>